<dbReference type="Pfam" id="PF00612">
    <property type="entry name" value="IQ"/>
    <property type="match status" value="1"/>
</dbReference>
<comment type="similarity">
    <text evidence="2">Belongs to the IQD family.</text>
</comment>
<evidence type="ECO:0000256" key="2">
    <source>
        <dbReference type="ARBA" id="ARBA00024341"/>
    </source>
</evidence>
<organism evidence="3 4">
    <name type="scientific">Hibiscus sabdariffa</name>
    <name type="common">roselle</name>
    <dbReference type="NCBI Taxonomy" id="183260"/>
    <lineage>
        <taxon>Eukaryota</taxon>
        <taxon>Viridiplantae</taxon>
        <taxon>Streptophyta</taxon>
        <taxon>Embryophyta</taxon>
        <taxon>Tracheophyta</taxon>
        <taxon>Spermatophyta</taxon>
        <taxon>Magnoliopsida</taxon>
        <taxon>eudicotyledons</taxon>
        <taxon>Gunneridae</taxon>
        <taxon>Pentapetalae</taxon>
        <taxon>rosids</taxon>
        <taxon>malvids</taxon>
        <taxon>Malvales</taxon>
        <taxon>Malvaceae</taxon>
        <taxon>Malvoideae</taxon>
        <taxon>Hibiscus</taxon>
    </lineage>
</organism>
<comment type="caution">
    <text evidence="3">The sequence shown here is derived from an EMBL/GenBank/DDBJ whole genome shotgun (WGS) entry which is preliminary data.</text>
</comment>
<evidence type="ECO:0000313" key="3">
    <source>
        <dbReference type="EMBL" id="KAK8994399.1"/>
    </source>
</evidence>
<dbReference type="PANTHER" id="PTHR32295">
    <property type="entry name" value="IQ-DOMAIN 5-RELATED"/>
    <property type="match status" value="1"/>
</dbReference>
<dbReference type="InterPro" id="IPR000048">
    <property type="entry name" value="IQ_motif_EF-hand-BS"/>
</dbReference>
<sequence>MIDIGRYGSNNGNYQSPNCNDTVFEGAGQLDLPNSTPLALTAPQQKSLCQATEEQRKHALNVAIATAAAAEAAIAAGKAAAEVVRLARSSRSFHHFTTMDRNRAAIKIQAAFRAHPAKKALRALRGPVKLQAIIRDEVVRRQAMKNTKCLQSGTKMYPDIKEKAFLQTPGEIRASYTKMSCRPRTLSNPNLCIGAQLLTFCRGQHNDYSRKSWNDSVVSKEDVDAMSLRRKEAMAKRESSRRR</sequence>
<evidence type="ECO:0000313" key="4">
    <source>
        <dbReference type="Proteomes" id="UP001396334"/>
    </source>
</evidence>
<dbReference type="PROSITE" id="PS50096">
    <property type="entry name" value="IQ"/>
    <property type="match status" value="1"/>
</dbReference>
<dbReference type="CDD" id="cd23767">
    <property type="entry name" value="IQCD"/>
    <property type="match status" value="1"/>
</dbReference>
<dbReference type="Proteomes" id="UP001396334">
    <property type="component" value="Unassembled WGS sequence"/>
</dbReference>
<keyword evidence="4" id="KW-1185">Reference proteome</keyword>
<gene>
    <name evidence="3" type="ORF">V6N11_045491</name>
</gene>
<evidence type="ECO:0000256" key="1">
    <source>
        <dbReference type="ARBA" id="ARBA00022860"/>
    </source>
</evidence>
<accession>A0ABR2Q1H5</accession>
<reference evidence="3 4" key="1">
    <citation type="journal article" date="2024" name="G3 (Bethesda)">
        <title>Genome assembly of Hibiscus sabdariffa L. provides insights into metabolisms of medicinal natural products.</title>
        <authorList>
            <person name="Kim T."/>
        </authorList>
    </citation>
    <scope>NUCLEOTIDE SEQUENCE [LARGE SCALE GENOMIC DNA]</scope>
    <source>
        <strain evidence="3">TK-2024</strain>
        <tissue evidence="3">Old leaves</tissue>
    </source>
</reference>
<protein>
    <submittedName>
        <fullName evidence="3">Uncharacterized protein</fullName>
    </submittedName>
</protein>
<dbReference type="EMBL" id="JBBPBN010000047">
    <property type="protein sequence ID" value="KAK8994399.1"/>
    <property type="molecule type" value="Genomic_DNA"/>
</dbReference>
<keyword evidence="1" id="KW-0112">Calmodulin-binding</keyword>
<name>A0ABR2Q1H5_9ROSI</name>
<dbReference type="PANTHER" id="PTHR32295:SF212">
    <property type="entry name" value="CALMODULIN BINDING PROTEIN-RELATED"/>
    <property type="match status" value="1"/>
</dbReference>
<proteinExistence type="inferred from homology"/>